<name>A0A8J5JA32_9STRA</name>
<evidence type="ECO:0000313" key="1">
    <source>
        <dbReference type="EMBL" id="KAG6972755.1"/>
    </source>
</evidence>
<organism evidence="1 2">
    <name type="scientific">Phytophthora aleatoria</name>
    <dbReference type="NCBI Taxonomy" id="2496075"/>
    <lineage>
        <taxon>Eukaryota</taxon>
        <taxon>Sar</taxon>
        <taxon>Stramenopiles</taxon>
        <taxon>Oomycota</taxon>
        <taxon>Peronosporomycetes</taxon>
        <taxon>Peronosporales</taxon>
        <taxon>Peronosporaceae</taxon>
        <taxon>Phytophthora</taxon>
    </lineage>
</organism>
<accession>A0A8J5JA32</accession>
<gene>
    <name evidence="1" type="ORF">JG688_00003864</name>
</gene>
<reference evidence="1" key="1">
    <citation type="submission" date="2021-01" db="EMBL/GenBank/DDBJ databases">
        <title>Phytophthora aleatoria, a newly-described species from Pinus radiata is distinct from Phytophthora cactorum isolates based on comparative genomics.</title>
        <authorList>
            <person name="Mcdougal R."/>
            <person name="Panda P."/>
            <person name="Williams N."/>
            <person name="Studholme D.J."/>
        </authorList>
    </citation>
    <scope>NUCLEOTIDE SEQUENCE</scope>
    <source>
        <strain evidence="1">NZFS 4037</strain>
    </source>
</reference>
<sequence>MQNRVSSRRSALLQEKLVECFPPKACTVTSCTADGTLRLKRSIGSEYRNTYLPVVNAVLKMNHDVNFLSAGEGIEKAYYMMKYTTKAQNEVENPLAIHMHAFDKAASKRGDASDAILEGRRLVQSMCCILSKPQEVSGPMAALFLLRESTFYSSCSFEKLFLGSIATVVFEGEAVDVMLHAAGSGATFQPSSPLLDYIQRPDELATTCLIDFVQHWTKQLGRRVFAFKEITRSTVSIRCTAVDLPRWPR</sequence>
<protein>
    <submittedName>
        <fullName evidence="1">Uncharacterized protein</fullName>
    </submittedName>
</protein>
<dbReference type="Proteomes" id="UP000709295">
    <property type="component" value="Unassembled WGS sequence"/>
</dbReference>
<evidence type="ECO:0000313" key="2">
    <source>
        <dbReference type="Proteomes" id="UP000709295"/>
    </source>
</evidence>
<comment type="caution">
    <text evidence="1">The sequence shown here is derived from an EMBL/GenBank/DDBJ whole genome shotgun (WGS) entry which is preliminary data.</text>
</comment>
<keyword evidence="2" id="KW-1185">Reference proteome</keyword>
<proteinExistence type="predicted"/>
<dbReference type="EMBL" id="JAENGY010000126">
    <property type="protein sequence ID" value="KAG6972755.1"/>
    <property type="molecule type" value="Genomic_DNA"/>
</dbReference>
<dbReference type="AlphaFoldDB" id="A0A8J5JA32"/>